<comment type="caution">
    <text evidence="1">The sequence shown here is derived from an EMBL/GenBank/DDBJ whole genome shotgun (WGS) entry which is preliminary data.</text>
</comment>
<reference evidence="1 2" key="1">
    <citation type="submission" date="2019-07" db="EMBL/GenBank/DDBJ databases">
        <title>Whole genome shotgun sequence of Novosphingobium sediminis NBRC 106119.</title>
        <authorList>
            <person name="Hosoyama A."/>
            <person name="Uohara A."/>
            <person name="Ohji S."/>
            <person name="Ichikawa N."/>
        </authorList>
    </citation>
    <scope>NUCLEOTIDE SEQUENCE [LARGE SCALE GENOMIC DNA]</scope>
    <source>
        <strain evidence="1 2">NBRC 106119</strain>
    </source>
</reference>
<dbReference type="EMBL" id="BJYR01000010">
    <property type="protein sequence ID" value="GEN99634.1"/>
    <property type="molecule type" value="Genomic_DNA"/>
</dbReference>
<evidence type="ECO:0000313" key="2">
    <source>
        <dbReference type="Proteomes" id="UP000321464"/>
    </source>
</evidence>
<dbReference type="Proteomes" id="UP000321464">
    <property type="component" value="Unassembled WGS sequence"/>
</dbReference>
<sequence length="330" mass="36899">MRGAVISGLAAMVWPDRQRRVNFTNPLNGRRWLSLLAPDPRHGIRFHPSLALDRRELGFSFRSNALGLRGPAAPDAPQVLLGTSFAMGLSVDNGDNWYERLLEPGHWFNAAMPVGPLNQIRLLEDVYTGSGDALLYLYHPNLWKTAQGYLAADREGRDIFSVMRWKADRASTLKLIPRWLAKEAAKVSSGLSHYARIDGEPWYFNAGYCHLDLAKNKALFDTVAGHLDQLFARFKKVVVLRVPIKEELAADRGFSPKLTALGQGYDCFWDAFQARLAPNVEAHVLPRSAFEFSDFLPYDTHWSARGNATFCRLAAPLLRGAGLTGIMECD</sequence>
<gene>
    <name evidence="1" type="ORF">NSE01_14670</name>
</gene>
<keyword evidence="2" id="KW-1185">Reference proteome</keyword>
<dbReference type="AlphaFoldDB" id="A0A512AIV3"/>
<organism evidence="1 2">
    <name type="scientific">Novosphingobium sediminis</name>
    <dbReference type="NCBI Taxonomy" id="707214"/>
    <lineage>
        <taxon>Bacteria</taxon>
        <taxon>Pseudomonadati</taxon>
        <taxon>Pseudomonadota</taxon>
        <taxon>Alphaproteobacteria</taxon>
        <taxon>Sphingomonadales</taxon>
        <taxon>Sphingomonadaceae</taxon>
        <taxon>Novosphingobium</taxon>
    </lineage>
</organism>
<evidence type="ECO:0008006" key="3">
    <source>
        <dbReference type="Google" id="ProtNLM"/>
    </source>
</evidence>
<dbReference type="RefSeq" id="WP_170233783.1">
    <property type="nucleotide sequence ID" value="NZ_BJYR01000010.1"/>
</dbReference>
<name>A0A512AIV3_9SPHN</name>
<proteinExistence type="predicted"/>
<protein>
    <recommendedName>
        <fullName evidence="3">AlgX/AlgJ SGNH hydrolase-like domain-containing protein</fullName>
    </recommendedName>
</protein>
<accession>A0A512AIV3</accession>
<evidence type="ECO:0000313" key="1">
    <source>
        <dbReference type="EMBL" id="GEN99634.1"/>
    </source>
</evidence>